<protein>
    <submittedName>
        <fullName evidence="2">Uncharacterized protein</fullName>
    </submittedName>
</protein>
<organism evidence="2">
    <name type="scientific">Lotharella oceanica</name>
    <dbReference type="NCBI Taxonomy" id="641309"/>
    <lineage>
        <taxon>Eukaryota</taxon>
        <taxon>Sar</taxon>
        <taxon>Rhizaria</taxon>
        <taxon>Cercozoa</taxon>
        <taxon>Chlorarachniophyceae</taxon>
        <taxon>Lotharella</taxon>
    </lineage>
</organism>
<name>A0A7S2XGL8_9EUKA</name>
<feature type="coiled-coil region" evidence="1">
    <location>
        <begin position="76"/>
        <end position="117"/>
    </location>
</feature>
<dbReference type="Gene3D" id="6.10.250.2730">
    <property type="match status" value="1"/>
</dbReference>
<keyword evidence="1" id="KW-0175">Coiled coil</keyword>
<gene>
    <name evidence="2" type="ORF">LSP00402_LOCUS20875</name>
</gene>
<evidence type="ECO:0000313" key="2">
    <source>
        <dbReference type="EMBL" id="CAD9776861.1"/>
    </source>
</evidence>
<sequence length="120" mass="13684">MTEAEYKAFSDRAEHAEKQLLLLTRRIESAEKLMSSGGEKKGRKQVAGSADPAVAKALKIMKDDTIKRLSALKKSMVKAQEYTKKVEEERDALKTENEKLQYRIKHLKRSMEESDKKSSP</sequence>
<dbReference type="EMBL" id="HBHP01033937">
    <property type="protein sequence ID" value="CAD9776861.1"/>
    <property type="molecule type" value="Transcribed_RNA"/>
</dbReference>
<dbReference type="AlphaFoldDB" id="A0A7S2XGL8"/>
<reference evidence="2" key="1">
    <citation type="submission" date="2021-01" db="EMBL/GenBank/DDBJ databases">
        <authorList>
            <person name="Corre E."/>
            <person name="Pelletier E."/>
            <person name="Niang G."/>
            <person name="Scheremetjew M."/>
            <person name="Finn R."/>
            <person name="Kale V."/>
            <person name="Holt S."/>
            <person name="Cochrane G."/>
            <person name="Meng A."/>
            <person name="Brown T."/>
            <person name="Cohen L."/>
        </authorList>
    </citation>
    <scope>NUCLEOTIDE SEQUENCE</scope>
    <source>
        <strain evidence="2">CCMP622</strain>
    </source>
</reference>
<evidence type="ECO:0000256" key="1">
    <source>
        <dbReference type="SAM" id="Coils"/>
    </source>
</evidence>
<accession>A0A7S2XGL8</accession>
<proteinExistence type="predicted"/>